<name>A0A859QEM9_9HYPH</name>
<gene>
    <name evidence="3" type="ORF">FKV68_23725</name>
</gene>
<organism evidence="3 4">
    <name type="scientific">Sinorhizobium mexicanum</name>
    <dbReference type="NCBI Taxonomy" id="375549"/>
    <lineage>
        <taxon>Bacteria</taxon>
        <taxon>Pseudomonadati</taxon>
        <taxon>Pseudomonadota</taxon>
        <taxon>Alphaproteobacteria</taxon>
        <taxon>Hyphomicrobiales</taxon>
        <taxon>Rhizobiaceae</taxon>
        <taxon>Sinorhizobium/Ensifer group</taxon>
        <taxon>Sinorhizobium</taxon>
    </lineage>
</organism>
<dbReference type="Proteomes" id="UP000510721">
    <property type="component" value="Plasmid pEmeITTGR7b"/>
</dbReference>
<protein>
    <submittedName>
        <fullName evidence="3">M81 family metallopeptidase</fullName>
    </submittedName>
</protein>
<dbReference type="KEGG" id="emx:FKV68_23725"/>
<dbReference type="InterPro" id="IPR010799">
    <property type="entry name" value="MlrC_C"/>
</dbReference>
<feature type="domain" description="Microcystin LR degradation protein MlrC N-terminal" evidence="2">
    <location>
        <begin position="28"/>
        <end position="308"/>
    </location>
</feature>
<keyword evidence="4" id="KW-1185">Reference proteome</keyword>
<feature type="domain" description="Microcystin LR degradation protein MlrC C-terminal" evidence="1">
    <location>
        <begin position="323"/>
        <end position="497"/>
    </location>
</feature>
<dbReference type="AlphaFoldDB" id="A0A859QEM9"/>
<evidence type="ECO:0000313" key="4">
    <source>
        <dbReference type="Proteomes" id="UP000510721"/>
    </source>
</evidence>
<dbReference type="EMBL" id="CP041240">
    <property type="protein sequence ID" value="QLL64433.1"/>
    <property type="molecule type" value="Genomic_DNA"/>
</dbReference>
<keyword evidence="3" id="KW-0614">Plasmid</keyword>
<dbReference type="InterPro" id="IPR015995">
    <property type="entry name" value="MlrC_N"/>
</dbReference>
<geneLocation type="plasmid" evidence="4">
    <name>pemeittgr7b</name>
</geneLocation>
<evidence type="ECO:0000259" key="2">
    <source>
        <dbReference type="Pfam" id="PF07364"/>
    </source>
</evidence>
<evidence type="ECO:0000259" key="1">
    <source>
        <dbReference type="Pfam" id="PF07171"/>
    </source>
</evidence>
<sequence length="526" mass="56603">MQRSNRLMGPTPYKAGTDRMPEIPKPYRILVAAFGHEANRLNPRLADEELFVLERGQDILRAPADVLKGLIETLVTAGVTIEPVFSARSASGGAGGLVDHGFYLRMREELLDAIRRIKPDAIGLDLHGAMGTTETPDAEGDLLQALRQLVGPTVPIGIGLDLHGHITPRMLDNTDICIACKENPHSDFVECGQKVAELLIEQLEGRLRPVTISARVPMILPGAGETGSGPLAEIHAKAREYASLHPSIKDISIYNVFRFTDDDEIGQVVTILSNGPSADTPSIAVDLATRFWVERERFKDDLLSVDQVFELVRSSPDKRPFVIGDMGDRTAAGAPGDGTILLSAALDGYPGLRGAVPITDPVAAARAIEAGVGATVTLSIGAGFTPGYTPRLVTGFVEYVSDGNFIVEGPVSNGARSAMGPTAVLRVDDRIKVLLTTKPADTTDPAAFTSQNVVIGNLDFVVVKSGFHFVLNFAGLATPVLVNTPGVGYYRKHKFEFRKAHFWPEHDISSPEITARQHPAGTSRRM</sequence>
<dbReference type="Pfam" id="PF07171">
    <property type="entry name" value="MlrC_C"/>
    <property type="match status" value="1"/>
</dbReference>
<accession>A0A859QEM9</accession>
<evidence type="ECO:0000313" key="3">
    <source>
        <dbReference type="EMBL" id="QLL64433.1"/>
    </source>
</evidence>
<reference evidence="3 4" key="1">
    <citation type="submission" date="2019-06" db="EMBL/GenBank/DDBJ databases">
        <title>Complete genome sequence of Ensifer mexicanus ITTG R7 isolated from nodules of Acacia angustissima (Mill.) Kuntze.</title>
        <authorList>
            <person name="Rincon-Rosales R."/>
            <person name="Rogel M.A."/>
            <person name="Guerrero G."/>
            <person name="Rincon-Molina C.I."/>
            <person name="Lopez-Lopez A."/>
            <person name="Martinez-Romero E."/>
        </authorList>
    </citation>
    <scope>NUCLEOTIDE SEQUENCE [LARGE SCALE GENOMIC DNA]</scope>
    <source>
        <strain evidence="3 4">ITTG R7</strain>
        <plasmid evidence="4">pemeittgr7b</plasmid>
    </source>
</reference>
<dbReference type="Pfam" id="PF07364">
    <property type="entry name" value="DUF1485"/>
    <property type="match status" value="1"/>
</dbReference>
<proteinExistence type="predicted"/>